<keyword evidence="6" id="KW-0812">Transmembrane</keyword>
<protein>
    <submittedName>
        <fullName evidence="7">Uncharacterized protein</fullName>
    </submittedName>
</protein>
<dbReference type="SUPFAM" id="SSF47188">
    <property type="entry name" value="Hemerythrin-like"/>
    <property type="match status" value="1"/>
</dbReference>
<keyword evidence="6" id="KW-0472">Membrane</keyword>
<evidence type="ECO:0000256" key="3">
    <source>
        <dbReference type="ARBA" id="ARBA00023004"/>
    </source>
</evidence>
<feature type="transmembrane region" description="Helical" evidence="6">
    <location>
        <begin position="38"/>
        <end position="55"/>
    </location>
</feature>
<keyword evidence="4" id="KW-0175">Coiled coil</keyword>
<comment type="similarity">
    <text evidence="1">Belongs to the hemerythrin family.</text>
</comment>
<evidence type="ECO:0000313" key="8">
    <source>
        <dbReference type="Proteomes" id="UP000324800"/>
    </source>
</evidence>
<keyword evidence="2" id="KW-0479">Metal-binding</keyword>
<evidence type="ECO:0000256" key="1">
    <source>
        <dbReference type="ARBA" id="ARBA00010587"/>
    </source>
</evidence>
<organism evidence="7 8">
    <name type="scientific">Streblomastix strix</name>
    <dbReference type="NCBI Taxonomy" id="222440"/>
    <lineage>
        <taxon>Eukaryota</taxon>
        <taxon>Metamonada</taxon>
        <taxon>Preaxostyla</taxon>
        <taxon>Oxymonadida</taxon>
        <taxon>Streblomastigidae</taxon>
        <taxon>Streblomastix</taxon>
    </lineage>
</organism>
<evidence type="ECO:0000256" key="5">
    <source>
        <dbReference type="SAM" id="MobiDB-lite"/>
    </source>
</evidence>
<keyword evidence="3" id="KW-0408">Iron</keyword>
<feature type="transmembrane region" description="Helical" evidence="6">
    <location>
        <begin position="246"/>
        <end position="265"/>
    </location>
</feature>
<evidence type="ECO:0000256" key="6">
    <source>
        <dbReference type="SAM" id="Phobius"/>
    </source>
</evidence>
<feature type="coiled-coil region" evidence="4">
    <location>
        <begin position="618"/>
        <end position="687"/>
    </location>
</feature>
<feature type="region of interest" description="Disordered" evidence="5">
    <location>
        <begin position="828"/>
        <end position="869"/>
    </location>
</feature>
<keyword evidence="6" id="KW-1133">Transmembrane helix</keyword>
<feature type="compositionally biased region" description="Basic and acidic residues" evidence="5">
    <location>
        <begin position="828"/>
        <end position="859"/>
    </location>
</feature>
<dbReference type="InterPro" id="IPR035938">
    <property type="entry name" value="Hemerythrin-like_sf"/>
</dbReference>
<reference evidence="7 8" key="1">
    <citation type="submission" date="2019-03" db="EMBL/GenBank/DDBJ databases">
        <title>Single cell metagenomics reveals metabolic interactions within the superorganism composed of flagellate Streblomastix strix and complex community of Bacteroidetes bacteria on its surface.</title>
        <authorList>
            <person name="Treitli S.C."/>
            <person name="Kolisko M."/>
            <person name="Husnik F."/>
            <person name="Keeling P."/>
            <person name="Hampl V."/>
        </authorList>
    </citation>
    <scope>NUCLEOTIDE SEQUENCE [LARGE SCALE GENOMIC DNA]</scope>
    <source>
        <strain evidence="7">ST1C</strain>
    </source>
</reference>
<name>A0A5J4W1S6_9EUKA</name>
<feature type="region of interest" description="Disordered" evidence="5">
    <location>
        <begin position="1"/>
        <end position="20"/>
    </location>
</feature>
<evidence type="ECO:0000256" key="4">
    <source>
        <dbReference type="SAM" id="Coils"/>
    </source>
</evidence>
<sequence>MDEEDRDAKEQQIKESEEKKHDMKKKVDKIINFIPPSFYVYLIIVCTIFSVSIAYNSSIPQIEDKFIFNNTFATNPIWTDNSHITDDKDYYQGKIAKTLQFNVAIGLRLLYGSKSKIIENPSGDEQIDAMSCTRTLNKQSETLHVMFDPRDCFVNRVPEECENKNRIYTLEGTYNGFEALYSRFQMNIIKVLDANLTQMNIDLGNFAIQDIGSLMMYDLQGGTIVYRDSLISDQSRMMSQMNGLQIAFFVISIIFVFVGYVFFLLRTRGILFNIGEGTKAMEWIDPAADASERIGMGSAAYKDEFSCDCMRMDLLHHKVLLYAAHLCASIDWSMNIEKETQEMLQINEQNRSEEMDAVLLLAEIVKDERQKLQFANESDKMFIGDGIVAGDEEHLKKIRKCVIHLLSIVFKFFSNCLADEEKMIINYSIDSSHRQFHEAFHAVLMEKLQSLCMKIIKSARDSKRAIPSTYAKKLKDFFSSWLNEHVIVVDRDLATLLIGKAPESELERIVIVSQNIIVPKLNAQGQTYMKNNMEFNQTDKILYIQVVLSPMIAIIRYNLPVIKNICNKGYVMIDRLSEQQDSSSSINECQIASSETNINDQSENQIYIDLQYFMQQVRMDMEREAEQLAERAEIALENEKIQQQLVQDERKSHEETRTVYEQAVQRVIDLERELEASEMEIRELQEIARTSAGDVGRWSGAAEAAAARELRALTELNTMKQTMHMLKDGEQRMCEELNEMNLLKSKLEKSQIDINDSHDKIELLEHELADIHKRMNICNETLSQSEDKRRTAEAKVHDVLDQLEKALSENHENKNLIENMQYMIEEERRSKERAKEELKLIQDQQEQERLRNGQIRNEEETLQQQEKEE</sequence>
<dbReference type="EMBL" id="SNRW01003915">
    <property type="protein sequence ID" value="KAA6388610.1"/>
    <property type="molecule type" value="Genomic_DNA"/>
</dbReference>
<accession>A0A5J4W1S6</accession>
<evidence type="ECO:0000256" key="2">
    <source>
        <dbReference type="ARBA" id="ARBA00022723"/>
    </source>
</evidence>
<proteinExistence type="inferred from homology"/>
<dbReference type="AlphaFoldDB" id="A0A5J4W1S6"/>
<evidence type="ECO:0000313" key="7">
    <source>
        <dbReference type="EMBL" id="KAA6388610.1"/>
    </source>
</evidence>
<dbReference type="Proteomes" id="UP000324800">
    <property type="component" value="Unassembled WGS sequence"/>
</dbReference>
<gene>
    <name evidence="7" type="ORF">EZS28_015864</name>
</gene>
<dbReference type="GO" id="GO:0046872">
    <property type="term" value="F:metal ion binding"/>
    <property type="evidence" value="ECO:0007669"/>
    <property type="project" value="UniProtKB-KW"/>
</dbReference>
<comment type="caution">
    <text evidence="7">The sequence shown here is derived from an EMBL/GenBank/DDBJ whole genome shotgun (WGS) entry which is preliminary data.</text>
</comment>